<name>A0ABY9S571_9ENTR</name>
<gene>
    <name evidence="2" type="ORF">RHD99_13785</name>
</gene>
<evidence type="ECO:0000313" key="2">
    <source>
        <dbReference type="EMBL" id="WMY72552.1"/>
    </source>
</evidence>
<keyword evidence="1" id="KW-0472">Membrane</keyword>
<organism evidence="2 3">
    <name type="scientific">Buttiauxella selenatireducens</name>
    <dbReference type="NCBI Taxonomy" id="3073902"/>
    <lineage>
        <taxon>Bacteria</taxon>
        <taxon>Pseudomonadati</taxon>
        <taxon>Pseudomonadota</taxon>
        <taxon>Gammaproteobacteria</taxon>
        <taxon>Enterobacterales</taxon>
        <taxon>Enterobacteriaceae</taxon>
        <taxon>Buttiauxella</taxon>
    </lineage>
</organism>
<evidence type="ECO:0000256" key="1">
    <source>
        <dbReference type="SAM" id="Phobius"/>
    </source>
</evidence>
<keyword evidence="3" id="KW-1185">Reference proteome</keyword>
<accession>A0ABY9S571</accession>
<sequence>MGWERQKPFTVEPPVPPSSGAWLLSGVLAVITAVLLFILHASGRLSVLSVVNIWLFSLTPVLLWLIIFSIRGYFYGRDLDRYQFLQHEAQHAQQQWTAWAERYLAVMASCVMLPDHISAALLQQNAKGLTQYRDLVRRIDYLPPDKPVFSTAMTSLLAGVEAAVLALPAELPLQVTVLADVPETSRQNLHAQFADGWQAMFPARPGPSSLTIADKLSFHTIDERIKQPEETVQLVLVVQMQGNESYSDGLAALLFTSDDVAHKYSLSHPTRLLRPMQWDVAHVAQELELFLTTQTQALRTVGILGDAQKWTESSSELLSTGNAQGTPWGPDDIRTIETFCGIQGPFSPWMTAALAADFVRIGRQSWLALSTSDSEHFICTITSGSGDEPAK</sequence>
<dbReference type="EMBL" id="CP133838">
    <property type="protein sequence ID" value="WMY72552.1"/>
    <property type="molecule type" value="Genomic_DNA"/>
</dbReference>
<feature type="transmembrane region" description="Helical" evidence="1">
    <location>
        <begin position="20"/>
        <end position="39"/>
    </location>
</feature>
<evidence type="ECO:0000313" key="3">
    <source>
        <dbReference type="Proteomes" id="UP001246690"/>
    </source>
</evidence>
<feature type="transmembrane region" description="Helical" evidence="1">
    <location>
        <begin position="51"/>
        <end position="74"/>
    </location>
</feature>
<reference evidence="2 3" key="1">
    <citation type="submission" date="2023-09" db="EMBL/GenBank/DDBJ databases">
        <title>Buttiauxella selenatireducens sp. nov., isolated from the rhizosphere of Cardamine hupingshanesis.</title>
        <authorList>
            <person name="Zhang S."/>
            <person name="Xu Z."/>
            <person name="Wang H."/>
            <person name="Guo Y."/>
        </authorList>
    </citation>
    <scope>NUCLEOTIDE SEQUENCE [LARGE SCALE GENOMIC DNA]</scope>
    <source>
        <strain evidence="2 3">R73</strain>
    </source>
</reference>
<proteinExistence type="predicted"/>
<dbReference type="Proteomes" id="UP001246690">
    <property type="component" value="Chromosome"/>
</dbReference>
<keyword evidence="1" id="KW-0812">Transmembrane</keyword>
<keyword evidence="1" id="KW-1133">Transmembrane helix</keyword>
<protein>
    <submittedName>
        <fullName evidence="2">Type VI secretion protein</fullName>
    </submittedName>
</protein>
<dbReference type="RefSeq" id="WP_309874538.1">
    <property type="nucleotide sequence ID" value="NZ_CP133838.1"/>
</dbReference>